<evidence type="ECO:0000313" key="3">
    <source>
        <dbReference type="Proteomes" id="UP000001640"/>
    </source>
</evidence>
<dbReference type="GO" id="GO:0000307">
    <property type="term" value="C:cyclin-dependent protein kinase holoenzyme complex"/>
    <property type="evidence" value="ECO:0007669"/>
    <property type="project" value="EnsemblFungi"/>
</dbReference>
<sequence>MDLKNNSTIPTDGKIESKPPLEKKLSNGAVSSTTSNATNSNSTNAATPKTFNSRLLWPDIIKTPENSWTFTCKEIIDRLGTDPHSAADTKKNMENCLMYFYTLKKKLNLFDHSYTAACILFFRYWYAYGLPPVYVDCIHMSQAILVSACKVMENNRPIDMYVKATAEFLSHSSNNRMQKNIDKLKWDVRDKLVTNEKKFMCLFGFDLNFENPKEIIEEIFSAYYRYNRDFDLPDEFTKVFPKILQQVRSFIVQAVTQPVSLLCDGYSFIALALIYCGLQYKNQVDKDFKFPKNFFKERFPISVTSKKMNELFTDYRILEDNFFNLKSNKGDKLQISVDDIDGIIDEANGTEAERVADPYDYDLIKSGEVKQELLDHIEVRVRELFEKTIAENKKRHKTGDESHSEPPEKKIKV</sequence>
<dbReference type="RefSeq" id="XP_003675631.1">
    <property type="nucleotide sequence ID" value="XM_003675583.1"/>
</dbReference>
<dbReference type="InterPro" id="IPR036915">
    <property type="entry name" value="Cyclin-like_sf"/>
</dbReference>
<dbReference type="GO" id="GO:0009302">
    <property type="term" value="P:sno(s)RNA transcription"/>
    <property type="evidence" value="ECO:0007669"/>
    <property type="project" value="EnsemblFungi"/>
</dbReference>
<feature type="compositionally biased region" description="Polar residues" evidence="1">
    <location>
        <begin position="1"/>
        <end position="10"/>
    </location>
</feature>
<dbReference type="eggNOG" id="ENOG502QQE8">
    <property type="taxonomic scope" value="Eukaryota"/>
</dbReference>
<name>G0VCQ5_NAUCA</name>
<dbReference type="GO" id="GO:0016538">
    <property type="term" value="F:cyclin-dependent protein serine/threonine kinase regulator activity"/>
    <property type="evidence" value="ECO:0007669"/>
    <property type="project" value="EnsemblFungi"/>
</dbReference>
<dbReference type="EMBL" id="HE576754">
    <property type="protein sequence ID" value="CCC69265.1"/>
    <property type="molecule type" value="Genomic_DNA"/>
</dbReference>
<reference evidence="2 3" key="1">
    <citation type="journal article" date="2011" name="Proc. Natl. Acad. Sci. U.S.A.">
        <title>Evolutionary erosion of yeast sex chromosomes by mating-type switching accidents.</title>
        <authorList>
            <person name="Gordon J.L."/>
            <person name="Armisen D."/>
            <person name="Proux-Wera E."/>
            <person name="Oheigeartaigh S.S."/>
            <person name="Byrne K.P."/>
            <person name="Wolfe K.H."/>
        </authorList>
    </citation>
    <scope>NUCLEOTIDE SEQUENCE [LARGE SCALE GENOMIC DNA]</scope>
    <source>
        <strain evidence="3">ATCC 76901 / BCRC 22586 / CBS 4309 / NBRC 1992 / NRRL Y-12630</strain>
    </source>
</reference>
<gene>
    <name evidence="2" type="primary">NCAS0C02750</name>
    <name evidence="2" type="ordered locus">NCAS_0C02750</name>
</gene>
<dbReference type="GO" id="GO:0006353">
    <property type="term" value="P:DNA-templated transcription termination"/>
    <property type="evidence" value="ECO:0007669"/>
    <property type="project" value="EnsemblFungi"/>
</dbReference>
<evidence type="ECO:0008006" key="4">
    <source>
        <dbReference type="Google" id="ProtNLM"/>
    </source>
</evidence>
<dbReference type="InParanoid" id="G0VCQ5"/>
<dbReference type="Proteomes" id="UP000001640">
    <property type="component" value="Chromosome 3"/>
</dbReference>
<keyword evidence="3" id="KW-1185">Reference proteome</keyword>
<evidence type="ECO:0000256" key="1">
    <source>
        <dbReference type="SAM" id="MobiDB-lite"/>
    </source>
</evidence>
<proteinExistence type="predicted"/>
<dbReference type="STRING" id="1064592.G0VCQ5"/>
<feature type="compositionally biased region" description="Low complexity" evidence="1">
    <location>
        <begin position="26"/>
        <end position="46"/>
    </location>
</feature>
<feature type="region of interest" description="Disordered" evidence="1">
    <location>
        <begin position="392"/>
        <end position="413"/>
    </location>
</feature>
<dbReference type="FunCoup" id="G0VCQ5">
    <property type="interactions" value="137"/>
</dbReference>
<dbReference type="GO" id="GO:0006368">
    <property type="term" value="P:transcription elongation by RNA polymerase II"/>
    <property type="evidence" value="ECO:0007669"/>
    <property type="project" value="EnsemblFungi"/>
</dbReference>
<dbReference type="AlphaFoldDB" id="G0VCQ5"/>
<reference key="2">
    <citation type="submission" date="2011-08" db="EMBL/GenBank/DDBJ databases">
        <title>Genome sequence of Naumovozyma castellii.</title>
        <authorList>
            <person name="Gordon J.L."/>
            <person name="Armisen D."/>
            <person name="Proux-Wera E."/>
            <person name="OhEigeartaigh S.S."/>
            <person name="Byrne K.P."/>
            <person name="Wolfe K.H."/>
        </authorList>
    </citation>
    <scope>NUCLEOTIDE SEQUENCE</scope>
    <source>
        <strain>Type strain:CBS 4309</strain>
    </source>
</reference>
<dbReference type="HOGENOM" id="CLU_698596_0_0_1"/>
<feature type="compositionally biased region" description="Basic and acidic residues" evidence="1">
    <location>
        <begin position="13"/>
        <end position="25"/>
    </location>
</feature>
<protein>
    <recommendedName>
        <fullName evidence="4">Cyclin N-terminal domain-containing protein</fullName>
    </recommendedName>
</protein>
<dbReference type="GeneID" id="96902848"/>
<evidence type="ECO:0000313" key="2">
    <source>
        <dbReference type="EMBL" id="CCC69265.1"/>
    </source>
</evidence>
<dbReference type="OMA" id="LFFRYWY"/>
<organism evidence="2 3">
    <name type="scientific">Naumovozyma castellii</name>
    <name type="common">Yeast</name>
    <name type="synonym">Saccharomyces castellii</name>
    <dbReference type="NCBI Taxonomy" id="27288"/>
    <lineage>
        <taxon>Eukaryota</taxon>
        <taxon>Fungi</taxon>
        <taxon>Dikarya</taxon>
        <taxon>Ascomycota</taxon>
        <taxon>Saccharomycotina</taxon>
        <taxon>Saccharomycetes</taxon>
        <taxon>Saccharomycetales</taxon>
        <taxon>Saccharomycetaceae</taxon>
        <taxon>Naumovozyma</taxon>
    </lineage>
</organism>
<dbReference type="KEGG" id="ncs:NCAS_0C02750"/>
<dbReference type="Gene3D" id="1.10.472.10">
    <property type="entry name" value="Cyclin-like"/>
    <property type="match status" value="1"/>
</dbReference>
<dbReference type="OrthoDB" id="25002at2759"/>
<dbReference type="SUPFAM" id="SSF47954">
    <property type="entry name" value="Cyclin-like"/>
    <property type="match status" value="1"/>
</dbReference>
<feature type="region of interest" description="Disordered" evidence="1">
    <location>
        <begin position="1"/>
        <end position="46"/>
    </location>
</feature>
<accession>G0VCQ5</accession>